<sequence>MQWFSGLRTTMGRLLCRPPKALLLTCVVGFVLPAHGDWPATLDGAAGDPLAAMRWAVVPDEELAEQRGGLIRRDGFELALGIERTTAINGEVVAHTVLMDRSGVNVKVASGGMHIRNALDGLTVQALSGPNWASVVQNQLSNQIISNQTTLNVDLAGMNLNRMDMRRMLDAQMIQGLRGY</sequence>
<evidence type="ECO:0000256" key="1">
    <source>
        <dbReference type="SAM" id="SignalP"/>
    </source>
</evidence>
<dbReference type="Proteomes" id="UP000199256">
    <property type="component" value="Unassembled WGS sequence"/>
</dbReference>
<dbReference type="OrthoDB" id="6367049at2"/>
<dbReference type="EMBL" id="FOAA01000002">
    <property type="protein sequence ID" value="SEK43559.1"/>
    <property type="molecule type" value="Genomic_DNA"/>
</dbReference>
<feature type="signal peptide" evidence="1">
    <location>
        <begin position="1"/>
        <end position="36"/>
    </location>
</feature>
<keyword evidence="3" id="KW-1185">Reference proteome</keyword>
<protein>
    <submittedName>
        <fullName evidence="2">Uncharacterized protein</fullName>
    </submittedName>
</protein>
<accession>A0A1H7GZT8</accession>
<proteinExistence type="predicted"/>
<dbReference type="RefSeq" id="WP_143050409.1">
    <property type="nucleotide sequence ID" value="NZ_FOAA01000002.1"/>
</dbReference>
<name>A0A1H7GZT8_9GAMM</name>
<dbReference type="STRING" id="1396821.SAMN05444515_10224"/>
<gene>
    <name evidence="2" type="ORF">SAMN05444515_10224</name>
</gene>
<evidence type="ECO:0000313" key="2">
    <source>
        <dbReference type="EMBL" id="SEK43559.1"/>
    </source>
</evidence>
<dbReference type="AlphaFoldDB" id="A0A1H7GZT8"/>
<evidence type="ECO:0000313" key="3">
    <source>
        <dbReference type="Proteomes" id="UP000199256"/>
    </source>
</evidence>
<keyword evidence="1" id="KW-0732">Signal</keyword>
<organism evidence="2 3">
    <name type="scientific">Ectothiorhodospira marina</name>
    <dbReference type="NCBI Taxonomy" id="1396821"/>
    <lineage>
        <taxon>Bacteria</taxon>
        <taxon>Pseudomonadati</taxon>
        <taxon>Pseudomonadota</taxon>
        <taxon>Gammaproteobacteria</taxon>
        <taxon>Chromatiales</taxon>
        <taxon>Ectothiorhodospiraceae</taxon>
        <taxon>Ectothiorhodospira</taxon>
    </lineage>
</organism>
<reference evidence="3" key="1">
    <citation type="submission" date="2016-10" db="EMBL/GenBank/DDBJ databases">
        <authorList>
            <person name="Varghese N."/>
            <person name="Submissions S."/>
        </authorList>
    </citation>
    <scope>NUCLEOTIDE SEQUENCE [LARGE SCALE GENOMIC DNA]</scope>
    <source>
        <strain evidence="3">DSM 241</strain>
    </source>
</reference>
<feature type="chain" id="PRO_5011662770" evidence="1">
    <location>
        <begin position="37"/>
        <end position="180"/>
    </location>
</feature>